<proteinExistence type="predicted"/>
<accession>A0A1W1XPZ7</accession>
<gene>
    <name evidence="1" type="ORF">SAMN02746041_02467</name>
</gene>
<dbReference type="AlphaFoldDB" id="A0A1W1XPZ7"/>
<dbReference type="RefSeq" id="WP_084058216.1">
    <property type="nucleotide sequence ID" value="NZ_FWXF01000015.1"/>
</dbReference>
<name>A0A1W1XPZ7_9BACT</name>
<dbReference type="Proteomes" id="UP000192783">
    <property type="component" value="Unassembled WGS sequence"/>
</dbReference>
<reference evidence="1 2" key="1">
    <citation type="submission" date="2017-04" db="EMBL/GenBank/DDBJ databases">
        <authorList>
            <person name="Afonso C.L."/>
            <person name="Miller P.J."/>
            <person name="Scott M.A."/>
            <person name="Spackman E."/>
            <person name="Goraichik I."/>
            <person name="Dimitrov K.M."/>
            <person name="Suarez D.L."/>
            <person name="Swayne D.E."/>
        </authorList>
    </citation>
    <scope>NUCLEOTIDE SEQUENCE [LARGE SCALE GENOMIC DNA]</scope>
    <source>
        <strain evidence="1 2">DSM 13146</strain>
    </source>
</reference>
<keyword evidence="2" id="KW-1185">Reference proteome</keyword>
<dbReference type="EMBL" id="FWXF01000015">
    <property type="protein sequence ID" value="SMC25944.1"/>
    <property type="molecule type" value="Genomic_DNA"/>
</dbReference>
<organism evidence="1 2">
    <name type="scientific">Desulfacinum hydrothermale DSM 13146</name>
    <dbReference type="NCBI Taxonomy" id="1121390"/>
    <lineage>
        <taxon>Bacteria</taxon>
        <taxon>Pseudomonadati</taxon>
        <taxon>Thermodesulfobacteriota</taxon>
        <taxon>Syntrophobacteria</taxon>
        <taxon>Syntrophobacterales</taxon>
        <taxon>Syntrophobacteraceae</taxon>
        <taxon>Desulfacinum</taxon>
    </lineage>
</organism>
<evidence type="ECO:0000313" key="1">
    <source>
        <dbReference type="EMBL" id="SMC25944.1"/>
    </source>
</evidence>
<protein>
    <submittedName>
        <fullName evidence="1">Uncharacterized protein</fullName>
    </submittedName>
</protein>
<evidence type="ECO:0000313" key="2">
    <source>
        <dbReference type="Proteomes" id="UP000192783"/>
    </source>
</evidence>
<sequence length="144" mass="16488">MLVRENGMQEIEKLSSYHSLRFCSRLQAELPAGWRLRFKRGSRGNLNIHLFPKWTCKSLAGSGNGFLFQLTPTGGNIRVIWINASEAVLKREPEGSCLWHFQRIKAKMKNRLGPNPKIYRPDMVERLLDVVAEARQLVEQAALV</sequence>